<dbReference type="EMBL" id="CP001712">
    <property type="protein sequence ID" value="EAR15285.1"/>
    <property type="molecule type" value="Genomic_DNA"/>
</dbReference>
<dbReference type="AlphaFoldDB" id="A4CK86"/>
<sequence>MKQTKPISMEPHFYINRRKFMKGATAVAILSSLGTYGMDMIYRDKPWKVGLIGTGWYGKMDLWRLMQVAPVEVMALCDVDRKMLEEAARLTMERPGAMGKPRLFSDYRKMLAETELDIVLIGTPDHWHALTAIEAMKQGAHVYLQKPISVDVLEGEAILAAARHYNKTVQVGTQRRSTPHLQDAKEKFIDTGMLGKIGHVEICCYYHMRANGDPPVQEVPDFFDYELWTGPAPMRAYDGLPHKRWWRTFMEYGNGIMGDMCVHMLDTVRWMLDLRWPNRITSHGGIFVQTGGESNITDTQSAVFEYDDFDVHWQHRSWGTPPDPEYPWAFRIYGEKGTLVGSTMQYDFTPQGDGEPIHGDVLYEREKFPEDVNEADIELNAVPATRRHMINFLAAIESNTRPFSDIEEGHISSASCIIANLSQKLERPLTYDPSAKTIPGDPEASALLKRAYREGWEHPYSGA</sequence>
<dbReference type="GO" id="GO:0000166">
    <property type="term" value="F:nucleotide binding"/>
    <property type="evidence" value="ECO:0007669"/>
    <property type="project" value="InterPro"/>
</dbReference>
<dbReference type="InterPro" id="IPR043906">
    <property type="entry name" value="Gfo/Idh/MocA_OxRdtase_bact_C"/>
</dbReference>
<evidence type="ECO:0000313" key="4">
    <source>
        <dbReference type="EMBL" id="EAR15285.1"/>
    </source>
</evidence>
<feature type="domain" description="Gfo/Idh/MocA-like oxidoreductase bacterial type C-terminal" evidence="2">
    <location>
        <begin position="367"/>
        <end position="457"/>
    </location>
</feature>
<feature type="domain" description="GFO/IDH/MocA-like oxidoreductase" evidence="3">
    <location>
        <begin position="240"/>
        <end position="339"/>
    </location>
</feature>
<dbReference type="Pfam" id="PF01408">
    <property type="entry name" value="GFO_IDH_MocA"/>
    <property type="match status" value="1"/>
</dbReference>
<dbReference type="PANTHER" id="PTHR43818:SF5">
    <property type="entry name" value="OXIDOREDUCTASE FAMILY PROTEIN"/>
    <property type="match status" value="1"/>
</dbReference>
<protein>
    <recommendedName>
        <fullName evidence="6">Gfo/Idh/MocA family oxidoreductase</fullName>
    </recommendedName>
</protein>
<dbReference type="HOGENOM" id="CLU_023194_24_0_10"/>
<gene>
    <name evidence="4" type="ordered locus">RB2501_13194</name>
</gene>
<dbReference type="Gene3D" id="3.30.360.10">
    <property type="entry name" value="Dihydrodipicolinate Reductase, domain 2"/>
    <property type="match status" value="1"/>
</dbReference>
<dbReference type="PANTHER" id="PTHR43818">
    <property type="entry name" value="BCDNA.GH03377"/>
    <property type="match status" value="1"/>
</dbReference>
<organism evidence="4 5">
    <name type="scientific">Robiginitalea biformata (strain ATCC BAA-864 / DSM 15991 / KCTC 12146 / HTCC2501)</name>
    <dbReference type="NCBI Taxonomy" id="313596"/>
    <lineage>
        <taxon>Bacteria</taxon>
        <taxon>Pseudomonadati</taxon>
        <taxon>Bacteroidota</taxon>
        <taxon>Flavobacteriia</taxon>
        <taxon>Flavobacteriales</taxon>
        <taxon>Flavobacteriaceae</taxon>
        <taxon>Robiginitalea</taxon>
    </lineage>
</organism>
<accession>A4CK86</accession>
<dbReference type="Proteomes" id="UP000009049">
    <property type="component" value="Chromosome"/>
</dbReference>
<keyword evidence="5" id="KW-1185">Reference proteome</keyword>
<dbReference type="Gene3D" id="3.40.50.720">
    <property type="entry name" value="NAD(P)-binding Rossmann-like Domain"/>
    <property type="match status" value="1"/>
</dbReference>
<dbReference type="Pfam" id="PF19051">
    <property type="entry name" value="GFO_IDH_MocA_C2"/>
    <property type="match status" value="1"/>
</dbReference>
<evidence type="ECO:0000313" key="5">
    <source>
        <dbReference type="Proteomes" id="UP000009049"/>
    </source>
</evidence>
<name>A4CK86_ROBBH</name>
<evidence type="ECO:0000259" key="3">
    <source>
        <dbReference type="Pfam" id="PF22725"/>
    </source>
</evidence>
<dbReference type="InterPro" id="IPR036291">
    <property type="entry name" value="NAD(P)-bd_dom_sf"/>
</dbReference>
<dbReference type="eggNOG" id="COG0673">
    <property type="taxonomic scope" value="Bacteria"/>
</dbReference>
<dbReference type="SUPFAM" id="SSF51735">
    <property type="entry name" value="NAD(P)-binding Rossmann-fold domains"/>
    <property type="match status" value="1"/>
</dbReference>
<evidence type="ECO:0000259" key="2">
    <source>
        <dbReference type="Pfam" id="PF19051"/>
    </source>
</evidence>
<dbReference type="InterPro" id="IPR000683">
    <property type="entry name" value="Gfo/Idh/MocA-like_OxRdtase_N"/>
</dbReference>
<dbReference type="KEGG" id="rbi:RB2501_13194"/>
<reference evidence="4 5" key="1">
    <citation type="journal article" date="2009" name="J. Bacteriol.">
        <title>Complete genome sequence of Robiginitalea biformata HTCC2501.</title>
        <authorList>
            <person name="Oh H.M."/>
            <person name="Giovannoni S.J."/>
            <person name="Lee K."/>
            <person name="Ferriera S."/>
            <person name="Johnson J."/>
            <person name="Cho J.C."/>
        </authorList>
    </citation>
    <scope>NUCLEOTIDE SEQUENCE [LARGE SCALE GENOMIC DNA]</scope>
    <source>
        <strain evidence="5">ATCC BAA-864 / HTCC2501 / KCTC 12146</strain>
    </source>
</reference>
<dbReference type="Pfam" id="PF22725">
    <property type="entry name" value="GFO_IDH_MocA_C3"/>
    <property type="match status" value="1"/>
</dbReference>
<dbReference type="InterPro" id="IPR055170">
    <property type="entry name" value="GFO_IDH_MocA-like_dom"/>
</dbReference>
<proteinExistence type="predicted"/>
<dbReference type="InterPro" id="IPR050463">
    <property type="entry name" value="Gfo/Idh/MocA_oxidrdct_glycsds"/>
</dbReference>
<dbReference type="STRING" id="313596.RB2501_13194"/>
<evidence type="ECO:0008006" key="6">
    <source>
        <dbReference type="Google" id="ProtNLM"/>
    </source>
</evidence>
<evidence type="ECO:0000259" key="1">
    <source>
        <dbReference type="Pfam" id="PF01408"/>
    </source>
</evidence>
<dbReference type="SUPFAM" id="SSF55347">
    <property type="entry name" value="Glyceraldehyde-3-phosphate dehydrogenase-like, C-terminal domain"/>
    <property type="match status" value="1"/>
</dbReference>
<feature type="domain" description="Gfo/Idh/MocA-like oxidoreductase N-terminal" evidence="1">
    <location>
        <begin position="48"/>
        <end position="172"/>
    </location>
</feature>